<keyword evidence="4 6" id="KW-1133">Transmembrane helix</keyword>
<reference evidence="12 14" key="2">
    <citation type="submission" date="2018-06" db="EMBL/GenBank/DDBJ databases">
        <authorList>
            <consortium name="Pathogen Informatics"/>
            <person name="Doyle S."/>
        </authorList>
    </citation>
    <scope>NUCLEOTIDE SEQUENCE [LARGE SCALE GENOMIC DNA]</scope>
    <source>
        <strain evidence="12 14">NCTC13379</strain>
    </source>
</reference>
<evidence type="ECO:0000313" key="14">
    <source>
        <dbReference type="Proteomes" id="UP000254396"/>
    </source>
</evidence>
<dbReference type="Proteomes" id="UP000516122">
    <property type="component" value="Chromosome"/>
</dbReference>
<accession>A0A1B4XL86</accession>
<proteinExistence type="inferred from homology"/>
<dbReference type="EMBL" id="RKMZ01000008">
    <property type="protein sequence ID" value="ROX30598.1"/>
    <property type="molecule type" value="Genomic_DNA"/>
</dbReference>
<keyword evidence="6" id="KW-1003">Cell membrane</keyword>
<dbReference type="OMA" id="HQRNRIE"/>
<evidence type="ECO:0000256" key="4">
    <source>
        <dbReference type="ARBA" id="ARBA00022989"/>
    </source>
</evidence>
<evidence type="ECO:0000313" key="18">
    <source>
        <dbReference type="Proteomes" id="UP000516122"/>
    </source>
</evidence>
<evidence type="ECO:0000313" key="13">
    <source>
        <dbReference type="Proteomes" id="UP000244140"/>
    </source>
</evidence>
<feature type="transmembrane region" description="Helical" evidence="6">
    <location>
        <begin position="209"/>
        <end position="227"/>
    </location>
</feature>
<reference evidence="8 18" key="5">
    <citation type="submission" date="2020-08" db="EMBL/GenBank/DDBJ databases">
        <title>Enterococcus faecalis SF28073 genome assembly.</title>
        <authorList>
            <person name="Duerkop B.A."/>
            <person name="Johnson C.N."/>
        </authorList>
    </citation>
    <scope>NUCLEOTIDE SEQUENCE [LARGE SCALE GENOMIC DNA]</scope>
    <source>
        <strain evidence="8 18">SF28073</strain>
    </source>
</reference>
<feature type="transmembrane region" description="Helical" evidence="6">
    <location>
        <begin position="35"/>
        <end position="55"/>
    </location>
</feature>
<dbReference type="PANTHER" id="PTHR43701">
    <property type="entry name" value="MEMBRANE TRANSPORTER PROTEIN MJ0441-RELATED"/>
    <property type="match status" value="1"/>
</dbReference>
<dbReference type="GO" id="GO:0005886">
    <property type="term" value="C:plasma membrane"/>
    <property type="evidence" value="ECO:0007669"/>
    <property type="project" value="UniProtKB-SubCell"/>
</dbReference>
<evidence type="ECO:0000256" key="3">
    <source>
        <dbReference type="ARBA" id="ARBA00022692"/>
    </source>
</evidence>
<evidence type="ECO:0000313" key="11">
    <source>
        <dbReference type="EMBL" id="RYU30895.1"/>
    </source>
</evidence>
<evidence type="ECO:0000313" key="17">
    <source>
        <dbReference type="Proteomes" id="UP000292223"/>
    </source>
</evidence>
<evidence type="ECO:0000313" key="15">
    <source>
        <dbReference type="Proteomes" id="UP000275941"/>
    </source>
</evidence>
<comment type="subcellular location">
    <subcellularLocation>
        <location evidence="6">Cell membrane</location>
        <topology evidence="6">Multi-pass membrane protein</topology>
    </subcellularLocation>
    <subcellularLocation>
        <location evidence="1">Membrane</location>
        <topology evidence="1">Multi-pass membrane protein</topology>
    </subcellularLocation>
</comment>
<reference evidence="7 13" key="1">
    <citation type="submission" date="2018-04" db="EMBL/GenBank/DDBJ databases">
        <authorList>
            <person name="Van Tyne D."/>
        </authorList>
    </citation>
    <scope>NUCLEOTIDE SEQUENCE [LARGE SCALE GENOMIC DNA]</scope>
    <source>
        <strain evidence="7 13">B2535</strain>
    </source>
</reference>
<protein>
    <recommendedName>
        <fullName evidence="6">Probable membrane transporter protein</fullName>
    </recommendedName>
</protein>
<keyword evidence="5 6" id="KW-0472">Membrane</keyword>
<evidence type="ECO:0000313" key="16">
    <source>
        <dbReference type="Proteomes" id="UP000281488"/>
    </source>
</evidence>
<evidence type="ECO:0000313" key="10">
    <source>
        <dbReference type="EMBL" id="ROY53561.1"/>
    </source>
</evidence>
<reference evidence="11 17" key="4">
    <citation type="submission" date="2019-02" db="EMBL/GenBank/DDBJ databases">
        <title>From farm to fork: dissemination of Tn554::fexA-optrA in linezolid-resistant Enterococcus faecalis clones from chicken feces and meat in Tunisia.</title>
        <authorList>
            <person name="Tedim A.P."/>
            <person name="Elghaieb H."/>
            <person name="Abbassi M.S."/>
            <person name="Novais C."/>
            <person name="Hassen A."/>
            <person name="Peixe L."/>
            <person name="Freitas A.R."/>
        </authorList>
    </citation>
    <scope>NUCLEOTIDE SEQUENCE [LARGE SCALE GENOMIC DNA]</scope>
    <source>
        <strain evidence="11 17">728T</strain>
    </source>
</reference>
<gene>
    <name evidence="7" type="ORF">DAI13_02175</name>
    <name evidence="9" type="ORF">EGW16_13430</name>
    <name evidence="10" type="ORF">EGW70_02125</name>
    <name evidence="11" type="ORF">EU507_12725</name>
    <name evidence="8" type="ORF">H9Q64_08080</name>
    <name evidence="12" type="ORF">NCTC13379_00144</name>
</gene>
<feature type="transmembrane region" description="Helical" evidence="6">
    <location>
        <begin position="239"/>
        <end position="256"/>
    </location>
</feature>
<dbReference type="Proteomes" id="UP000254396">
    <property type="component" value="Unassembled WGS sequence"/>
</dbReference>
<evidence type="ECO:0000256" key="5">
    <source>
        <dbReference type="ARBA" id="ARBA00023136"/>
    </source>
</evidence>
<keyword evidence="3 6" id="KW-0812">Transmembrane</keyword>
<dbReference type="PANTHER" id="PTHR43701:SF2">
    <property type="entry name" value="MEMBRANE TRANSPORTER PROTEIN YJNA-RELATED"/>
    <property type="match status" value="1"/>
</dbReference>
<evidence type="ECO:0000313" key="8">
    <source>
        <dbReference type="EMBL" id="QNP39212.1"/>
    </source>
</evidence>
<evidence type="ECO:0000256" key="6">
    <source>
        <dbReference type="RuleBase" id="RU363041"/>
    </source>
</evidence>
<comment type="similarity">
    <text evidence="2 6">Belongs to the 4-toluene sulfonate uptake permease (TSUP) (TC 2.A.102) family.</text>
</comment>
<evidence type="ECO:0000313" key="9">
    <source>
        <dbReference type="EMBL" id="ROX30598.1"/>
    </source>
</evidence>
<name>A0A1B4XL86_ENTFL</name>
<feature type="transmembrane region" description="Helical" evidence="6">
    <location>
        <begin position="177"/>
        <end position="197"/>
    </location>
</feature>
<dbReference type="InterPro" id="IPR051598">
    <property type="entry name" value="TSUP/Inactive_protease-like"/>
</dbReference>
<dbReference type="EMBL" id="RKOR01000003">
    <property type="protein sequence ID" value="ROY53561.1"/>
    <property type="molecule type" value="Genomic_DNA"/>
</dbReference>
<dbReference type="Proteomes" id="UP000292223">
    <property type="component" value="Unassembled WGS sequence"/>
</dbReference>
<sequence length="259" mass="28183">MRVLLIYFITIFLSNTVGALSGMGGGVIIKPVLDFLGFHSLNSIAFYSSVAVFVMSISSTYKQYQNGVQIEWKKAASISFGSLVGGMLGDLLLNQAIALAPNEEKVQLIQYIIMLLTLVLVLLYNQFSNWHLHLNGLSIFLIVGLGLGILSTFLGIGGGPINVACLILFFGMDIKSATVYSIITIFFSQLAKLGNIGLTTGFAVFDLTMLWAIIPAALFGGYVGGLFSKKLSQQRVAQIYSLVVFLVILLNMYNLWTVI</sequence>
<evidence type="ECO:0000313" key="7">
    <source>
        <dbReference type="EMBL" id="PTN76617.1"/>
    </source>
</evidence>
<evidence type="ECO:0000256" key="2">
    <source>
        <dbReference type="ARBA" id="ARBA00009142"/>
    </source>
</evidence>
<evidence type="ECO:0000313" key="12">
    <source>
        <dbReference type="EMBL" id="STP63321.1"/>
    </source>
</evidence>
<feature type="transmembrane region" description="Helical" evidence="6">
    <location>
        <begin position="108"/>
        <end position="127"/>
    </location>
</feature>
<dbReference type="Proteomes" id="UP000244140">
    <property type="component" value="Unassembled WGS sequence"/>
</dbReference>
<dbReference type="EMBL" id="PZZH01000001">
    <property type="protein sequence ID" value="PTN76617.1"/>
    <property type="molecule type" value="Genomic_DNA"/>
</dbReference>
<feature type="transmembrane region" description="Helical" evidence="6">
    <location>
        <begin position="139"/>
        <end position="170"/>
    </location>
</feature>
<reference evidence="15 16" key="3">
    <citation type="submission" date="2018-10" db="EMBL/GenBank/DDBJ databases">
        <title>Genotypes and phenotypes of Enterococci isolated from broiler chickens.</title>
        <authorList>
            <person name="Muhammad A.R."/>
            <person name="Diarra M.S."/>
        </authorList>
    </citation>
    <scope>NUCLEOTIDE SEQUENCE [LARGE SCALE GENOMIC DNA]</scope>
    <source>
        <strain evidence="9 16">LIT2 A36'</strain>
        <strain evidence="10 15">P7 C A21</strain>
    </source>
</reference>
<organism evidence="10 15">
    <name type="scientific">Enterococcus faecalis</name>
    <name type="common">Streptococcus faecalis</name>
    <dbReference type="NCBI Taxonomy" id="1351"/>
    <lineage>
        <taxon>Bacteria</taxon>
        <taxon>Bacillati</taxon>
        <taxon>Bacillota</taxon>
        <taxon>Bacilli</taxon>
        <taxon>Lactobacillales</taxon>
        <taxon>Enterococcaceae</taxon>
        <taxon>Enterococcus</taxon>
    </lineage>
</organism>
<dbReference type="EMBL" id="UGIX01000001">
    <property type="protein sequence ID" value="STP63321.1"/>
    <property type="molecule type" value="Genomic_DNA"/>
</dbReference>
<dbReference type="Proteomes" id="UP000281488">
    <property type="component" value="Unassembled WGS sequence"/>
</dbReference>
<dbReference type="EMBL" id="CP060804">
    <property type="protein sequence ID" value="QNP39212.1"/>
    <property type="molecule type" value="Genomic_DNA"/>
</dbReference>
<evidence type="ECO:0000256" key="1">
    <source>
        <dbReference type="ARBA" id="ARBA00004141"/>
    </source>
</evidence>
<dbReference type="EMBL" id="SEWT01000009">
    <property type="protein sequence ID" value="RYU30895.1"/>
    <property type="molecule type" value="Genomic_DNA"/>
</dbReference>
<dbReference type="InterPro" id="IPR002781">
    <property type="entry name" value="TM_pro_TauE-like"/>
</dbReference>
<dbReference type="AlphaFoldDB" id="A0A1B4XL86"/>
<dbReference type="OrthoDB" id="3181470at2"/>
<dbReference type="Proteomes" id="UP000275941">
    <property type="component" value="Unassembled WGS sequence"/>
</dbReference>
<dbReference type="Pfam" id="PF01925">
    <property type="entry name" value="TauE"/>
    <property type="match status" value="1"/>
</dbReference>